<accession>A0A1S2Z0Y0</accession>
<dbReference type="RefSeq" id="XP_004513033.2">
    <property type="nucleotide sequence ID" value="XM_004512976.3"/>
</dbReference>
<proteinExistence type="predicted"/>
<dbReference type="eggNOG" id="ENOG502RXSC">
    <property type="taxonomic scope" value="Eukaryota"/>
</dbReference>
<dbReference type="Proteomes" id="UP000087171">
    <property type="component" value="Chromosome Ca8"/>
</dbReference>
<name>A0A1S2Z0Y0_CICAR</name>
<dbReference type="Pfam" id="PF05553">
    <property type="entry name" value="DUF761"/>
    <property type="match status" value="1"/>
</dbReference>
<dbReference type="KEGG" id="cam:101510669"/>
<protein>
    <submittedName>
        <fullName evidence="3">Uncharacterized protein LOC101510669</fullName>
    </submittedName>
</protein>
<organism evidence="2 3">
    <name type="scientific">Cicer arietinum</name>
    <name type="common">Chickpea</name>
    <name type="synonym">Garbanzo</name>
    <dbReference type="NCBI Taxonomy" id="3827"/>
    <lineage>
        <taxon>Eukaryota</taxon>
        <taxon>Viridiplantae</taxon>
        <taxon>Streptophyta</taxon>
        <taxon>Embryophyta</taxon>
        <taxon>Tracheophyta</taxon>
        <taxon>Spermatophyta</taxon>
        <taxon>Magnoliopsida</taxon>
        <taxon>eudicotyledons</taxon>
        <taxon>Gunneridae</taxon>
        <taxon>Pentapetalae</taxon>
        <taxon>rosids</taxon>
        <taxon>fabids</taxon>
        <taxon>Fabales</taxon>
        <taxon>Fabaceae</taxon>
        <taxon>Papilionoideae</taxon>
        <taxon>50 kb inversion clade</taxon>
        <taxon>NPAAA clade</taxon>
        <taxon>Hologalegina</taxon>
        <taxon>IRL clade</taxon>
        <taxon>Cicereae</taxon>
        <taxon>Cicer</taxon>
    </lineage>
</organism>
<dbReference type="PANTHER" id="PTHR33265:SF45">
    <property type="entry name" value="AVR9_CF-9 RAPIDLY ELICITED PROTEIN"/>
    <property type="match status" value="1"/>
</dbReference>
<evidence type="ECO:0000313" key="3">
    <source>
        <dbReference type="RefSeq" id="XP_004513033.2"/>
    </source>
</evidence>
<dbReference type="PANTHER" id="PTHR33265">
    <property type="entry name" value="AVR9/CF-9 RAPIDLY ELICITED PROTEIN-RELATED"/>
    <property type="match status" value="1"/>
</dbReference>
<reference evidence="2" key="1">
    <citation type="journal article" date="2013" name="Nat. Biotechnol.">
        <title>Draft genome sequence of chickpea (Cicer arietinum) provides a resource for trait improvement.</title>
        <authorList>
            <person name="Varshney R.K."/>
            <person name="Song C."/>
            <person name="Saxena R.K."/>
            <person name="Azam S."/>
            <person name="Yu S."/>
            <person name="Sharpe A.G."/>
            <person name="Cannon S."/>
            <person name="Baek J."/>
            <person name="Rosen B.D."/>
            <person name="Tar'an B."/>
            <person name="Millan T."/>
            <person name="Zhang X."/>
            <person name="Ramsay L.D."/>
            <person name="Iwata A."/>
            <person name="Wang Y."/>
            <person name="Nelson W."/>
            <person name="Farmer A.D."/>
            <person name="Gaur P.M."/>
            <person name="Soderlund C."/>
            <person name="Penmetsa R.V."/>
            <person name="Xu C."/>
            <person name="Bharti A.K."/>
            <person name="He W."/>
            <person name="Winter P."/>
            <person name="Zhao S."/>
            <person name="Hane J.K."/>
            <person name="Carrasquilla-Garcia N."/>
            <person name="Condie J.A."/>
            <person name="Upadhyaya H.D."/>
            <person name="Luo M.C."/>
            <person name="Thudi M."/>
            <person name="Gowda C.L."/>
            <person name="Singh N.P."/>
            <person name="Lichtenzveig J."/>
            <person name="Gali K.K."/>
            <person name="Rubio J."/>
            <person name="Nadarajan N."/>
            <person name="Dolezel J."/>
            <person name="Bansal K.C."/>
            <person name="Xu X."/>
            <person name="Edwards D."/>
            <person name="Zhang G."/>
            <person name="Kahl G."/>
            <person name="Gil J."/>
            <person name="Singh K.B."/>
            <person name="Datta S.K."/>
            <person name="Jackson S.A."/>
            <person name="Wang J."/>
            <person name="Cook D.R."/>
        </authorList>
    </citation>
    <scope>NUCLEOTIDE SEQUENCE [LARGE SCALE GENOMIC DNA]</scope>
    <source>
        <strain evidence="2">cv. CDC Frontier</strain>
    </source>
</reference>
<evidence type="ECO:0000256" key="1">
    <source>
        <dbReference type="SAM" id="MobiDB-lite"/>
    </source>
</evidence>
<dbReference type="STRING" id="3827.A0A1S2Z0Y0"/>
<gene>
    <name evidence="3" type="primary">LOC101510669</name>
</gene>
<evidence type="ECO:0000313" key="2">
    <source>
        <dbReference type="Proteomes" id="UP000087171"/>
    </source>
</evidence>
<keyword evidence="2" id="KW-1185">Reference proteome</keyword>
<dbReference type="PaxDb" id="3827-XP_004513033.1"/>
<sequence>MDNSSWNPFIYPQTPTPPSQNHITNISQIQSNTLSQQKKKKHTKTHQTVTKMEIETNQSIVAKKVWKTIRIILFMLRKVIAKSKVISELNLLVKRGKIAAVKAITNALTLRHYSSAAVSSFVSPHDYDFSCSNSPTVIKFHNKKKNNHHRYHHHQCHDVSTVQKVLEILNDMETSSFSSPSPLVALSGFDKSPIGKKQLRITDSPFPLKEEEGEDYSHVDIAAEEFIKRFYKNLNLQKELASIQSPYHNSWNK</sequence>
<dbReference type="AlphaFoldDB" id="A0A1S2Z0Y0"/>
<feature type="region of interest" description="Disordered" evidence="1">
    <location>
        <begin position="1"/>
        <end position="20"/>
    </location>
</feature>
<dbReference type="OrthoDB" id="696337at2759"/>
<dbReference type="InterPro" id="IPR008480">
    <property type="entry name" value="DUF761_pln"/>
</dbReference>
<reference evidence="3" key="2">
    <citation type="submission" date="2025-08" db="UniProtKB">
        <authorList>
            <consortium name="RefSeq"/>
        </authorList>
    </citation>
    <scope>IDENTIFICATION</scope>
    <source>
        <tissue evidence="3">Etiolated seedlings</tissue>
    </source>
</reference>